<dbReference type="InterPro" id="IPR001296">
    <property type="entry name" value="Glyco_trans_1"/>
</dbReference>
<dbReference type="Gene3D" id="3.40.50.2000">
    <property type="entry name" value="Glycogen Phosphorylase B"/>
    <property type="match status" value="2"/>
</dbReference>
<dbReference type="OrthoDB" id="5948783at2759"/>
<dbReference type="Pfam" id="PF00534">
    <property type="entry name" value="Glycos_transf_1"/>
    <property type="match status" value="1"/>
</dbReference>
<dbReference type="PANTHER" id="PTHR45947">
    <property type="entry name" value="SULFOQUINOVOSYL TRANSFERASE SQD2"/>
    <property type="match status" value="1"/>
</dbReference>
<keyword evidence="2" id="KW-0732">Signal</keyword>
<dbReference type="SUPFAM" id="SSF53756">
    <property type="entry name" value="UDP-Glycosyltransferase/glycogen phosphorylase"/>
    <property type="match status" value="1"/>
</dbReference>
<evidence type="ECO:0000256" key="2">
    <source>
        <dbReference type="SAM" id="SignalP"/>
    </source>
</evidence>
<dbReference type="GO" id="GO:0016757">
    <property type="term" value="F:glycosyltransferase activity"/>
    <property type="evidence" value="ECO:0007669"/>
    <property type="project" value="UniProtKB-KW"/>
</dbReference>
<keyword evidence="5" id="KW-1185">Reference proteome</keyword>
<dbReference type="Proteomes" id="UP000594262">
    <property type="component" value="Unplaced"/>
</dbReference>
<evidence type="ECO:0000313" key="4">
    <source>
        <dbReference type="EnsemblMetazoa" id="CLYHEMP012227.1"/>
    </source>
</evidence>
<evidence type="ECO:0000259" key="3">
    <source>
        <dbReference type="Pfam" id="PF00534"/>
    </source>
</evidence>
<evidence type="ECO:0000313" key="5">
    <source>
        <dbReference type="Proteomes" id="UP000594262"/>
    </source>
</evidence>
<keyword evidence="1" id="KW-0808">Transferase</keyword>
<proteinExistence type="predicted"/>
<dbReference type="EnsemblMetazoa" id="CLYHEMT012227.1">
    <property type="protein sequence ID" value="CLYHEMP012227.1"/>
    <property type="gene ID" value="CLYHEMG012227"/>
</dbReference>
<protein>
    <recommendedName>
        <fullName evidence="3">Glycosyl transferase family 1 domain-containing protein</fullName>
    </recommendedName>
</protein>
<organism evidence="4 5">
    <name type="scientific">Clytia hemisphaerica</name>
    <dbReference type="NCBI Taxonomy" id="252671"/>
    <lineage>
        <taxon>Eukaryota</taxon>
        <taxon>Metazoa</taxon>
        <taxon>Cnidaria</taxon>
        <taxon>Hydrozoa</taxon>
        <taxon>Hydroidolina</taxon>
        <taxon>Leptothecata</taxon>
        <taxon>Obeliida</taxon>
        <taxon>Clytiidae</taxon>
        <taxon>Clytia</taxon>
    </lineage>
</organism>
<feature type="domain" description="Glycosyl transferase family 1" evidence="3">
    <location>
        <begin position="285"/>
        <end position="453"/>
    </location>
</feature>
<dbReference type="AlphaFoldDB" id="A0A7M5UMY4"/>
<dbReference type="GeneID" id="136818049"/>
<dbReference type="PANTHER" id="PTHR45947:SF3">
    <property type="entry name" value="SULFOQUINOVOSYL TRANSFERASE SQD2"/>
    <property type="match status" value="1"/>
</dbReference>
<dbReference type="RefSeq" id="XP_066930513.1">
    <property type="nucleotide sequence ID" value="XM_067074412.1"/>
</dbReference>
<keyword evidence="1" id="KW-0328">Glycosyltransferase</keyword>
<name>A0A7M5UMY4_9CNID</name>
<feature type="signal peptide" evidence="2">
    <location>
        <begin position="1"/>
        <end position="17"/>
    </location>
</feature>
<evidence type="ECO:0000256" key="1">
    <source>
        <dbReference type="ARBA" id="ARBA00022676"/>
    </source>
</evidence>
<reference evidence="4" key="1">
    <citation type="submission" date="2021-01" db="UniProtKB">
        <authorList>
            <consortium name="EnsemblMetazoa"/>
        </authorList>
    </citation>
    <scope>IDENTIFICATION</scope>
</reference>
<accession>A0A7M5UMY4</accession>
<dbReference type="InterPro" id="IPR050194">
    <property type="entry name" value="Glycosyltransferase_grp1"/>
</dbReference>
<sequence>MSKHILIVHGFLLSGTGSNIYSCNVAMQWKKQNHAITIFCQDPDAGTYDWVDEFYTKNDELPKEQVAPGKVRVILPDIADLLPVYQYDEYKGYTTKTIPNFTDEEIERHINMMAKAVKDVCTRWKVDKVLSNHALLQPINVKRGLEGLDIPFDIKIHGSAITFILKKFPKYMPYAVEAIEASNKVIAGTQHVVDQVLSTFPDMDLSKKLVIVPPGMDPDVFDLCTSIDTNSKKFLQLCEKHVNADGTGRDASKVTLPEKGNTTQDFHNKLVEMSKDCNQRVVDSDILKKFPTIAEDEPVLIFFGKFLYTKGIGEILMTFPTMVKKYPKMRLILVGFGIYREHIEIMIRSMVTGNKELFKSAAHCVDELGCSFLESSVDIDQTFQKLDQEQADRILVTGCLNHKELGLLLPMASISLVTSKATEAFGMVSVEAMSAGVLPLCVYHSGIKDVLDKLKETEPELEDLLHLPVESGGDYSAANGAHLIKILPERVFAALEYLYPSSKSRDDQLANRREVGQKLRKVACDVWSWDGICTTLANL</sequence>
<feature type="chain" id="PRO_5029825272" description="Glycosyl transferase family 1 domain-containing protein" evidence="2">
    <location>
        <begin position="18"/>
        <end position="539"/>
    </location>
</feature>